<sequence>MLVCRHEPVSNDDEQPWDLSQGAERSGATVVQIPSYSLAALARGTPIVLVCPIVLSCVDTRMPATPRSFNPNRETLDC</sequence>
<dbReference type="EMBL" id="FNIA01000001">
    <property type="protein sequence ID" value="SDM36351.1"/>
    <property type="molecule type" value="Genomic_DNA"/>
</dbReference>
<organism evidence="1 2">
    <name type="scientific">Haloarchaeobius iranensis</name>
    <dbReference type="NCBI Taxonomy" id="996166"/>
    <lineage>
        <taxon>Archaea</taxon>
        <taxon>Methanobacteriati</taxon>
        <taxon>Methanobacteriota</taxon>
        <taxon>Stenosarchaea group</taxon>
        <taxon>Halobacteria</taxon>
        <taxon>Halobacteriales</taxon>
        <taxon>Halorubellaceae</taxon>
        <taxon>Haloarchaeobius</taxon>
    </lineage>
</organism>
<evidence type="ECO:0000313" key="2">
    <source>
        <dbReference type="Proteomes" id="UP000199370"/>
    </source>
</evidence>
<dbReference type="AlphaFoldDB" id="A0A1G9SLP4"/>
<accession>A0A1G9SLP4</accession>
<keyword evidence="2" id="KW-1185">Reference proteome</keyword>
<proteinExistence type="predicted"/>
<protein>
    <submittedName>
        <fullName evidence="1">Uncharacterized protein</fullName>
    </submittedName>
</protein>
<dbReference type="Proteomes" id="UP000199370">
    <property type="component" value="Unassembled WGS sequence"/>
</dbReference>
<name>A0A1G9SLP4_9EURY</name>
<evidence type="ECO:0000313" key="1">
    <source>
        <dbReference type="EMBL" id="SDM36351.1"/>
    </source>
</evidence>
<gene>
    <name evidence="1" type="ORF">SAMN05192554_101257</name>
</gene>
<reference evidence="1 2" key="1">
    <citation type="submission" date="2016-10" db="EMBL/GenBank/DDBJ databases">
        <authorList>
            <person name="de Groot N.N."/>
        </authorList>
    </citation>
    <scope>NUCLEOTIDE SEQUENCE [LARGE SCALE GENOMIC DNA]</scope>
    <source>
        <strain evidence="2">EB21,IBRC-M 10013,KCTC 4048</strain>
    </source>
</reference>